<evidence type="ECO:0000313" key="3">
    <source>
        <dbReference type="Proteomes" id="UP001189429"/>
    </source>
</evidence>
<feature type="compositionally biased region" description="Acidic residues" evidence="1">
    <location>
        <begin position="374"/>
        <end position="390"/>
    </location>
</feature>
<dbReference type="EMBL" id="CAUYUJ010018393">
    <property type="protein sequence ID" value="CAK0883272.1"/>
    <property type="molecule type" value="Genomic_DNA"/>
</dbReference>
<name>A0ABN9WDU8_9DINO</name>
<feature type="region of interest" description="Disordered" evidence="1">
    <location>
        <begin position="577"/>
        <end position="682"/>
    </location>
</feature>
<feature type="compositionally biased region" description="Basic and acidic residues" evidence="1">
    <location>
        <begin position="362"/>
        <end position="372"/>
    </location>
</feature>
<organism evidence="2 3">
    <name type="scientific">Prorocentrum cordatum</name>
    <dbReference type="NCBI Taxonomy" id="2364126"/>
    <lineage>
        <taxon>Eukaryota</taxon>
        <taxon>Sar</taxon>
        <taxon>Alveolata</taxon>
        <taxon>Dinophyceae</taxon>
        <taxon>Prorocentrales</taxon>
        <taxon>Prorocentraceae</taxon>
        <taxon>Prorocentrum</taxon>
    </lineage>
</organism>
<feature type="compositionally biased region" description="Polar residues" evidence="1">
    <location>
        <begin position="393"/>
        <end position="407"/>
    </location>
</feature>
<proteinExistence type="predicted"/>
<feature type="compositionally biased region" description="Basic and acidic residues" evidence="1">
    <location>
        <begin position="590"/>
        <end position="601"/>
    </location>
</feature>
<dbReference type="Proteomes" id="UP001189429">
    <property type="component" value="Unassembled WGS sequence"/>
</dbReference>
<protein>
    <submittedName>
        <fullName evidence="2">Uncharacterized protein</fullName>
    </submittedName>
</protein>
<reference evidence="2" key="1">
    <citation type="submission" date="2023-10" db="EMBL/GenBank/DDBJ databases">
        <authorList>
            <person name="Chen Y."/>
            <person name="Shah S."/>
            <person name="Dougan E. K."/>
            <person name="Thang M."/>
            <person name="Chan C."/>
        </authorList>
    </citation>
    <scope>NUCLEOTIDE SEQUENCE [LARGE SCALE GENOMIC DNA]</scope>
</reference>
<sequence>MLLASLKGKAEEACEELDLDSIKGNDSVEVFLTYLGECFPEIEVLETPALLEAFVKPACVRYKFEDVRDYNNRDRIADDASISSEDFGDDLPDELQDALDVKEEQVAFFTKKMVRAKDAPRADIPRKGANMTNMTTNDGAGDAQEPHTAEMTVAPVYQHEQINARRARRQEALRQDADVPAEVTAAHLYIDKGTQCLMAATESELIYISVAELLKGSGGRLTFDTACSRCIGGLDWYNDIKKKMVTHTIKAALIPCSVNGKALTVKMSIVRSAVPGLFSRQAQSELDTVYHAGDNKLDMNCVNENDIEMSLSRAGHPTLDTTGFTPGYGPVQDVSDTKAEIRLHSRATYHAETAVVGPAKTAEPERLDRGVDASEADESQSESDSSELDSAELFQQQETSWGDNCSNTPTPKTSPPPAISSMRPPELQAEVVSYELDVRDATSDQLRVIVCALRAEGHDAKSQDCIPGLGKKLNPELQQLCRESNIKFNQRMTVPEQRQRLTGWRVEDAVSSSSDSVANPSSQIKSDHKMRFGRWVKAHGVEPLPADKARTTLEAVMAEEAVLDDECLAHAAITGQGRLEGPGVDTADVGSEKLGETDGESRAPPTGPGQQPPGKVLGDGSRLGRAVGTGPRRPGIAEGQAAQKPIAQHAPGVAQDVAEHLESVKEGPPDKHAKSIRVPSSN</sequence>
<gene>
    <name evidence="2" type="ORF">PCOR1329_LOCUS65519</name>
</gene>
<accession>A0ABN9WDU8</accession>
<comment type="caution">
    <text evidence="2">The sequence shown here is derived from an EMBL/GenBank/DDBJ whole genome shotgun (WGS) entry which is preliminary data.</text>
</comment>
<feature type="compositionally biased region" description="Basic and acidic residues" evidence="1">
    <location>
        <begin position="657"/>
        <end position="673"/>
    </location>
</feature>
<evidence type="ECO:0000313" key="2">
    <source>
        <dbReference type="EMBL" id="CAK0883272.1"/>
    </source>
</evidence>
<keyword evidence="3" id="KW-1185">Reference proteome</keyword>
<evidence type="ECO:0000256" key="1">
    <source>
        <dbReference type="SAM" id="MobiDB-lite"/>
    </source>
</evidence>
<feature type="region of interest" description="Disordered" evidence="1">
    <location>
        <begin position="352"/>
        <end position="423"/>
    </location>
</feature>
<feature type="region of interest" description="Disordered" evidence="1">
    <location>
        <begin position="123"/>
        <end position="145"/>
    </location>
</feature>